<keyword evidence="1" id="KW-0472">Membrane</keyword>
<name>A0AAE3IMM1_9FIRM</name>
<dbReference type="AlphaFoldDB" id="A0AAE3IMM1"/>
<feature type="transmembrane region" description="Helical" evidence="1">
    <location>
        <begin position="103"/>
        <end position="124"/>
    </location>
</feature>
<gene>
    <name evidence="2" type="ORF">OCV57_12380</name>
</gene>
<dbReference type="RefSeq" id="WP_267301807.1">
    <property type="nucleotide sequence ID" value="NZ_JAOQJZ010000015.1"/>
</dbReference>
<keyword evidence="3" id="KW-1185">Reference proteome</keyword>
<feature type="transmembrane region" description="Helical" evidence="1">
    <location>
        <begin position="185"/>
        <end position="211"/>
    </location>
</feature>
<dbReference type="Proteomes" id="UP001208131">
    <property type="component" value="Unassembled WGS sequence"/>
</dbReference>
<evidence type="ECO:0000313" key="3">
    <source>
        <dbReference type="Proteomes" id="UP001208131"/>
    </source>
</evidence>
<accession>A0AAE3IMM1</accession>
<evidence type="ECO:0000313" key="2">
    <source>
        <dbReference type="EMBL" id="MCU6706713.1"/>
    </source>
</evidence>
<dbReference type="EMBL" id="JAOQJZ010000015">
    <property type="protein sequence ID" value="MCU6706713.1"/>
    <property type="molecule type" value="Genomic_DNA"/>
</dbReference>
<keyword evidence="1" id="KW-0812">Transmembrane</keyword>
<feature type="transmembrane region" description="Helical" evidence="1">
    <location>
        <begin position="160"/>
        <end position="179"/>
    </location>
</feature>
<protein>
    <submittedName>
        <fullName evidence="2">Uncharacterized protein</fullName>
    </submittedName>
</protein>
<keyword evidence="1" id="KW-1133">Transmembrane helix</keyword>
<proteinExistence type="predicted"/>
<organism evidence="2 3">
    <name type="scientific">Hominimerdicola aceti</name>
    <dbReference type="NCBI Taxonomy" id="2981726"/>
    <lineage>
        <taxon>Bacteria</taxon>
        <taxon>Bacillati</taxon>
        <taxon>Bacillota</taxon>
        <taxon>Clostridia</taxon>
        <taxon>Eubacteriales</taxon>
        <taxon>Oscillospiraceae</taxon>
        <taxon>Hominimerdicola</taxon>
    </lineage>
</organism>
<reference evidence="2 3" key="1">
    <citation type="journal article" date="2021" name="ISME Commun">
        <title>Automated analysis of genomic sequences facilitates high-throughput and comprehensive description of bacteria.</title>
        <authorList>
            <person name="Hitch T.C.A."/>
        </authorList>
    </citation>
    <scope>NUCLEOTIDE SEQUENCE [LARGE SCALE GENOMIC DNA]</scope>
    <source>
        <strain evidence="2 3">Sanger_31</strain>
    </source>
</reference>
<comment type="caution">
    <text evidence="2">The sequence shown here is derived from an EMBL/GenBank/DDBJ whole genome shotgun (WGS) entry which is preliminary data.</text>
</comment>
<feature type="transmembrane region" description="Helical" evidence="1">
    <location>
        <begin position="7"/>
        <end position="25"/>
    </location>
</feature>
<sequence>MKNIVTALMQFVILVVALVIVTFAIPKIAGNDDRYDKYIAENSKQTVTVGSAFGVVKDGEKASYTDIDNSLKNIFSKVTPLQKPVNKILNRQISFKQAKYFEYYWLTALISGVLCWIFAAGFPFRIGRKGFNVFGSVYNNFSKVVLLEDEMTREEYEVDLGMTIWGPLWIILIALRATFAITWGFILPFVIAANLAIGIIRIVGNVIIVSVRGAAADAKRHSLSQKLDKTTFSIYPEGGYFRVEQDQDNGQGVYVKNYWNAVAAKALFESEAGNKSFSKEDSEENILRGDIKEKKFYETYRLLSRIKGLFNNDIKSKKAIITASLKNKEGGYEYRFIAEPELYHVYMVGDEKAENLSHKDLKIDFNAAMLLDLLDFDRKGQRYDHNDFLNLYYADSDEFTAKLMNYNHKLIAKFGRNRYDEYFEQHKQQIIEHRRYKKLSAVGEDDE</sequence>
<evidence type="ECO:0000256" key="1">
    <source>
        <dbReference type="SAM" id="Phobius"/>
    </source>
</evidence>